<evidence type="ECO:0000256" key="1">
    <source>
        <dbReference type="ARBA" id="ARBA00022737"/>
    </source>
</evidence>
<dbReference type="GO" id="GO:0009279">
    <property type="term" value="C:cell outer membrane"/>
    <property type="evidence" value="ECO:0007669"/>
    <property type="project" value="TreeGrafter"/>
</dbReference>
<dbReference type="PANTHER" id="PTHR44858">
    <property type="entry name" value="TETRATRICOPEPTIDE REPEAT PROTEIN 6"/>
    <property type="match status" value="1"/>
</dbReference>
<feature type="repeat" description="TPR" evidence="3">
    <location>
        <begin position="108"/>
        <end position="141"/>
    </location>
</feature>
<dbReference type="InterPro" id="IPR050498">
    <property type="entry name" value="Ycf3"/>
</dbReference>
<evidence type="ECO:0000313" key="4">
    <source>
        <dbReference type="EMBL" id="NDJ15836.1"/>
    </source>
</evidence>
<keyword evidence="2 3" id="KW-0802">TPR repeat</keyword>
<dbReference type="InterPro" id="IPR011990">
    <property type="entry name" value="TPR-like_helical_dom_sf"/>
</dbReference>
<keyword evidence="5" id="KW-1185">Reference proteome</keyword>
<name>A0A8J7Z146_9CYAN</name>
<dbReference type="RefSeq" id="WP_162421242.1">
    <property type="nucleotide sequence ID" value="NZ_WVIE01000001.1"/>
</dbReference>
<sequence>MDDTELFPLLEALKNPDEAVRAEATQALWQIWFGQKGAAGLQTLQRAQVLLEAGEADQSEAVLSEVIEQMPDFAEAWNRRAVLHFVQGNYRKAIADCHHAIALVPVHFGALHGLGLCLASVGEYREAIQAFRRALEIQPYAIENQKLIFECTAKLS</sequence>
<reference evidence="4" key="1">
    <citation type="submission" date="2019-12" db="EMBL/GenBank/DDBJ databases">
        <title>High-Quality draft genome sequences of three cyanobacteria isolated from the limestone walls of the Old Cathedral of Coimbra.</title>
        <authorList>
            <person name="Tiago I."/>
            <person name="Soares F."/>
            <person name="Portugal A."/>
        </authorList>
    </citation>
    <scope>NUCLEOTIDE SEQUENCE</scope>
    <source>
        <strain evidence="4">A</strain>
    </source>
</reference>
<evidence type="ECO:0000256" key="2">
    <source>
        <dbReference type="ARBA" id="ARBA00022803"/>
    </source>
</evidence>
<dbReference type="Proteomes" id="UP000646053">
    <property type="component" value="Unassembled WGS sequence"/>
</dbReference>
<accession>A0A8J7Z146</accession>
<dbReference type="Gene3D" id="1.25.40.10">
    <property type="entry name" value="Tetratricopeptide repeat domain"/>
    <property type="match status" value="1"/>
</dbReference>
<evidence type="ECO:0000256" key="3">
    <source>
        <dbReference type="PROSITE-ProRule" id="PRU00339"/>
    </source>
</evidence>
<comment type="caution">
    <text evidence="4">The sequence shown here is derived from an EMBL/GenBank/DDBJ whole genome shotgun (WGS) entry which is preliminary data.</text>
</comment>
<keyword evidence="1" id="KW-0677">Repeat</keyword>
<organism evidence="4 5">
    <name type="scientific">Myxacorys almedinensis A</name>
    <dbReference type="NCBI Taxonomy" id="2690445"/>
    <lineage>
        <taxon>Bacteria</taxon>
        <taxon>Bacillati</taxon>
        <taxon>Cyanobacteriota</taxon>
        <taxon>Cyanophyceae</taxon>
        <taxon>Leptolyngbyales</taxon>
        <taxon>Leptolyngbyaceae</taxon>
        <taxon>Myxacorys</taxon>
        <taxon>Myxacorys almedinensis</taxon>
    </lineage>
</organism>
<dbReference type="PANTHER" id="PTHR44858:SF1">
    <property type="entry name" value="UDP-N-ACETYLGLUCOSAMINE--PEPTIDE N-ACETYLGLUCOSAMINYLTRANSFERASE SPINDLY-RELATED"/>
    <property type="match status" value="1"/>
</dbReference>
<dbReference type="PROSITE" id="PS50005">
    <property type="entry name" value="TPR"/>
    <property type="match status" value="2"/>
</dbReference>
<dbReference type="InterPro" id="IPR019734">
    <property type="entry name" value="TPR_rpt"/>
</dbReference>
<dbReference type="GO" id="GO:0046813">
    <property type="term" value="P:receptor-mediated virion attachment to host cell"/>
    <property type="evidence" value="ECO:0007669"/>
    <property type="project" value="TreeGrafter"/>
</dbReference>
<feature type="repeat" description="TPR" evidence="3">
    <location>
        <begin position="74"/>
        <end position="107"/>
    </location>
</feature>
<gene>
    <name evidence="4" type="ORF">GS601_00790</name>
</gene>
<proteinExistence type="predicted"/>
<dbReference type="EMBL" id="WVIE01000001">
    <property type="protein sequence ID" value="NDJ15836.1"/>
    <property type="molecule type" value="Genomic_DNA"/>
</dbReference>
<dbReference type="SUPFAM" id="SSF48452">
    <property type="entry name" value="TPR-like"/>
    <property type="match status" value="1"/>
</dbReference>
<dbReference type="PROSITE" id="PS50293">
    <property type="entry name" value="TPR_REGION"/>
    <property type="match status" value="1"/>
</dbReference>
<evidence type="ECO:0000313" key="5">
    <source>
        <dbReference type="Proteomes" id="UP000646053"/>
    </source>
</evidence>
<dbReference type="Pfam" id="PF13424">
    <property type="entry name" value="TPR_12"/>
    <property type="match status" value="1"/>
</dbReference>
<dbReference type="SMART" id="SM00028">
    <property type="entry name" value="TPR"/>
    <property type="match status" value="3"/>
</dbReference>
<dbReference type="AlphaFoldDB" id="A0A8J7Z146"/>
<protein>
    <submittedName>
        <fullName evidence="4">Tetratricopeptide repeat protein</fullName>
    </submittedName>
</protein>